<dbReference type="SUPFAM" id="SSF52087">
    <property type="entry name" value="CRAL/TRIO domain"/>
    <property type="match status" value="1"/>
</dbReference>
<dbReference type="EMBL" id="JH668543">
    <property type="protein sequence ID" value="KAG6457322.1"/>
    <property type="molecule type" value="Genomic_DNA"/>
</dbReference>
<name>A0A921ZIN2_MANSE</name>
<comment type="caution">
    <text evidence="2">The sequence shown here is derived from an EMBL/GenBank/DDBJ whole genome shotgun (WGS) entry which is preliminary data.</text>
</comment>
<dbReference type="GO" id="GO:1902936">
    <property type="term" value="F:phosphatidylinositol bisphosphate binding"/>
    <property type="evidence" value="ECO:0007669"/>
    <property type="project" value="TreeGrafter"/>
</dbReference>
<protein>
    <recommendedName>
        <fullName evidence="1">CRAL-TRIO domain-containing protein</fullName>
    </recommendedName>
</protein>
<accession>A0A921ZIN2</accession>
<proteinExistence type="predicted"/>
<dbReference type="AlphaFoldDB" id="A0A921ZIN2"/>
<reference evidence="2" key="1">
    <citation type="journal article" date="2016" name="Insect Biochem. Mol. Biol.">
        <title>Multifaceted biological insights from a draft genome sequence of the tobacco hornworm moth, Manduca sexta.</title>
        <authorList>
            <person name="Kanost M.R."/>
            <person name="Arrese E.L."/>
            <person name="Cao X."/>
            <person name="Chen Y.R."/>
            <person name="Chellapilla S."/>
            <person name="Goldsmith M.R."/>
            <person name="Grosse-Wilde E."/>
            <person name="Heckel D.G."/>
            <person name="Herndon N."/>
            <person name="Jiang H."/>
            <person name="Papanicolaou A."/>
            <person name="Qu J."/>
            <person name="Soulages J.L."/>
            <person name="Vogel H."/>
            <person name="Walters J."/>
            <person name="Waterhouse R.M."/>
            <person name="Ahn S.J."/>
            <person name="Almeida F.C."/>
            <person name="An C."/>
            <person name="Aqrawi P."/>
            <person name="Bretschneider A."/>
            <person name="Bryant W.B."/>
            <person name="Bucks S."/>
            <person name="Chao H."/>
            <person name="Chevignon G."/>
            <person name="Christen J.M."/>
            <person name="Clarke D.F."/>
            <person name="Dittmer N.T."/>
            <person name="Ferguson L.C.F."/>
            <person name="Garavelou S."/>
            <person name="Gordon K.H.J."/>
            <person name="Gunaratna R.T."/>
            <person name="Han Y."/>
            <person name="Hauser F."/>
            <person name="He Y."/>
            <person name="Heidel-Fischer H."/>
            <person name="Hirsh A."/>
            <person name="Hu Y."/>
            <person name="Jiang H."/>
            <person name="Kalra D."/>
            <person name="Klinner C."/>
            <person name="Konig C."/>
            <person name="Kovar C."/>
            <person name="Kroll A.R."/>
            <person name="Kuwar S.S."/>
            <person name="Lee S.L."/>
            <person name="Lehman R."/>
            <person name="Li K."/>
            <person name="Li Z."/>
            <person name="Liang H."/>
            <person name="Lovelace S."/>
            <person name="Lu Z."/>
            <person name="Mansfield J.H."/>
            <person name="McCulloch K.J."/>
            <person name="Mathew T."/>
            <person name="Morton B."/>
            <person name="Muzny D.M."/>
            <person name="Neunemann D."/>
            <person name="Ongeri F."/>
            <person name="Pauchet Y."/>
            <person name="Pu L.L."/>
            <person name="Pyrousis I."/>
            <person name="Rao X.J."/>
            <person name="Redding A."/>
            <person name="Roesel C."/>
            <person name="Sanchez-Gracia A."/>
            <person name="Schaack S."/>
            <person name="Shukla A."/>
            <person name="Tetreau G."/>
            <person name="Wang Y."/>
            <person name="Xiong G.H."/>
            <person name="Traut W."/>
            <person name="Walsh T.K."/>
            <person name="Worley K.C."/>
            <person name="Wu D."/>
            <person name="Wu W."/>
            <person name="Wu Y.Q."/>
            <person name="Zhang X."/>
            <person name="Zou Z."/>
            <person name="Zucker H."/>
            <person name="Briscoe A.D."/>
            <person name="Burmester T."/>
            <person name="Clem R.J."/>
            <person name="Feyereisen R."/>
            <person name="Grimmelikhuijzen C.J.P."/>
            <person name="Hamodrakas S.J."/>
            <person name="Hansson B.S."/>
            <person name="Huguet E."/>
            <person name="Jermiin L.S."/>
            <person name="Lan Q."/>
            <person name="Lehman H.K."/>
            <person name="Lorenzen M."/>
            <person name="Merzendorfer H."/>
            <person name="Michalopoulos I."/>
            <person name="Morton D.B."/>
            <person name="Muthukrishnan S."/>
            <person name="Oakeshott J.G."/>
            <person name="Palmer W."/>
            <person name="Park Y."/>
            <person name="Passarelli A.L."/>
            <person name="Rozas J."/>
            <person name="Schwartz L.M."/>
            <person name="Smith W."/>
            <person name="Southgate A."/>
            <person name="Vilcinskas A."/>
            <person name="Vogt R."/>
            <person name="Wang P."/>
            <person name="Werren J."/>
            <person name="Yu X.Q."/>
            <person name="Zhou J.J."/>
            <person name="Brown S.J."/>
            <person name="Scherer S.E."/>
            <person name="Richards S."/>
            <person name="Blissard G.W."/>
        </authorList>
    </citation>
    <scope>NUCLEOTIDE SEQUENCE</scope>
</reference>
<feature type="domain" description="CRAL-TRIO" evidence="1">
    <location>
        <begin position="75"/>
        <end position="255"/>
    </location>
</feature>
<reference evidence="2" key="2">
    <citation type="submission" date="2020-12" db="EMBL/GenBank/DDBJ databases">
        <authorList>
            <person name="Kanost M."/>
        </authorList>
    </citation>
    <scope>NUCLEOTIDE SEQUENCE</scope>
</reference>
<dbReference type="CDD" id="cd00170">
    <property type="entry name" value="SEC14"/>
    <property type="match status" value="1"/>
</dbReference>
<evidence type="ECO:0000259" key="1">
    <source>
        <dbReference type="PROSITE" id="PS50191"/>
    </source>
</evidence>
<dbReference type="InterPro" id="IPR036273">
    <property type="entry name" value="CRAL/TRIO_N_dom_sf"/>
</dbReference>
<dbReference type="Pfam" id="PF00650">
    <property type="entry name" value="CRAL_TRIO"/>
    <property type="match status" value="1"/>
</dbReference>
<dbReference type="InterPro" id="IPR036865">
    <property type="entry name" value="CRAL-TRIO_dom_sf"/>
</dbReference>
<organism evidence="2 3">
    <name type="scientific">Manduca sexta</name>
    <name type="common">Tobacco hawkmoth</name>
    <name type="synonym">Tobacco hornworm</name>
    <dbReference type="NCBI Taxonomy" id="7130"/>
    <lineage>
        <taxon>Eukaryota</taxon>
        <taxon>Metazoa</taxon>
        <taxon>Ecdysozoa</taxon>
        <taxon>Arthropoda</taxon>
        <taxon>Hexapoda</taxon>
        <taxon>Insecta</taxon>
        <taxon>Pterygota</taxon>
        <taxon>Neoptera</taxon>
        <taxon>Endopterygota</taxon>
        <taxon>Lepidoptera</taxon>
        <taxon>Glossata</taxon>
        <taxon>Ditrysia</taxon>
        <taxon>Bombycoidea</taxon>
        <taxon>Sphingidae</taxon>
        <taxon>Sphinginae</taxon>
        <taxon>Sphingini</taxon>
        <taxon>Manduca</taxon>
    </lineage>
</organism>
<dbReference type="PANTHER" id="PTHR10174:SF222">
    <property type="entry name" value="GH10083P-RELATED"/>
    <property type="match status" value="1"/>
</dbReference>
<dbReference type="GO" id="GO:0016020">
    <property type="term" value="C:membrane"/>
    <property type="evidence" value="ECO:0007669"/>
    <property type="project" value="TreeGrafter"/>
</dbReference>
<dbReference type="Gene3D" id="3.40.525.10">
    <property type="entry name" value="CRAL-TRIO lipid binding domain"/>
    <property type="match status" value="1"/>
</dbReference>
<evidence type="ECO:0000313" key="3">
    <source>
        <dbReference type="Proteomes" id="UP000791440"/>
    </source>
</evidence>
<sequence>MEDDILKFHPDTVTVVRKWNNLERQEEIDQLVDSLRDWLKKQYHLTKKDYSREYLERCLILTKGSVEKVKIQIGKICSLRTILPKIFQNCDARNGYNSLNGVGALALLPQLTEDHYRIFTLKILGDGLTKKAYADGVSFIIFFCEYLRMRDYVNGLVIILDYRDVNVMEYLTAIDFTEVHSFITILVHGYGMRIKNIHAITSSKRLKAIVDILKKMFGPKMASRFQIHDDVKTLHEYVPKNILPSELGGEERSIVTLFEEWRDVLSNESNKQFFKEMSRAVSNESSRMKEKLSGMDLGLAGSFRSLSVD</sequence>
<dbReference type="InterPro" id="IPR001251">
    <property type="entry name" value="CRAL-TRIO_dom"/>
</dbReference>
<dbReference type="SUPFAM" id="SSF46938">
    <property type="entry name" value="CRAL/TRIO N-terminal domain"/>
    <property type="match status" value="1"/>
</dbReference>
<dbReference type="Proteomes" id="UP000791440">
    <property type="component" value="Unassembled WGS sequence"/>
</dbReference>
<dbReference type="PROSITE" id="PS50191">
    <property type="entry name" value="CRAL_TRIO"/>
    <property type="match status" value="1"/>
</dbReference>
<dbReference type="PANTHER" id="PTHR10174">
    <property type="entry name" value="ALPHA-TOCOPHEROL TRANSFER PROTEIN-RELATED"/>
    <property type="match status" value="1"/>
</dbReference>
<gene>
    <name evidence="2" type="ORF">O3G_MSEX010228</name>
</gene>
<evidence type="ECO:0000313" key="2">
    <source>
        <dbReference type="EMBL" id="KAG6457322.1"/>
    </source>
</evidence>
<keyword evidence="3" id="KW-1185">Reference proteome</keyword>
<dbReference type="Gene3D" id="1.20.5.1200">
    <property type="entry name" value="Alpha-tocopherol transfer"/>
    <property type="match status" value="1"/>
</dbReference>